<dbReference type="SUPFAM" id="SSF52540">
    <property type="entry name" value="P-loop containing nucleoside triphosphate hydrolases"/>
    <property type="match status" value="2"/>
</dbReference>
<dbReference type="PANTHER" id="PTHR42855:SF2">
    <property type="entry name" value="DRUG RESISTANCE ABC TRANSPORTER,ATP-BINDING PROTEIN"/>
    <property type="match status" value="1"/>
</dbReference>
<evidence type="ECO:0000313" key="6">
    <source>
        <dbReference type="Proteomes" id="UP000076623"/>
    </source>
</evidence>
<organism evidence="5 6">
    <name type="scientific">Fictibacillus phosphorivorans</name>
    <dbReference type="NCBI Taxonomy" id="1221500"/>
    <lineage>
        <taxon>Bacteria</taxon>
        <taxon>Bacillati</taxon>
        <taxon>Bacillota</taxon>
        <taxon>Bacilli</taxon>
        <taxon>Bacillales</taxon>
        <taxon>Fictibacillaceae</taxon>
        <taxon>Fictibacillus</taxon>
    </lineage>
</organism>
<dbReference type="Pfam" id="PF12848">
    <property type="entry name" value="ABC_tran_Xtn"/>
    <property type="match status" value="1"/>
</dbReference>
<accession>A0A160ILU5</accession>
<dbReference type="FunFam" id="3.40.50.300:FF:000011">
    <property type="entry name" value="Putative ABC transporter ATP-binding component"/>
    <property type="match status" value="1"/>
</dbReference>
<dbReference type="PROSITE" id="PS50893">
    <property type="entry name" value="ABC_TRANSPORTER_2"/>
    <property type="match status" value="2"/>
</dbReference>
<keyword evidence="1" id="KW-0547">Nucleotide-binding</keyword>
<dbReference type="InterPro" id="IPR032781">
    <property type="entry name" value="ABC_tran_Xtn"/>
</dbReference>
<dbReference type="InterPro" id="IPR003439">
    <property type="entry name" value="ABC_transporter-like_ATP-bd"/>
</dbReference>
<dbReference type="SMART" id="SM00382">
    <property type="entry name" value="AAA"/>
    <property type="match status" value="2"/>
</dbReference>
<evidence type="ECO:0000256" key="2">
    <source>
        <dbReference type="ARBA" id="ARBA00022840"/>
    </source>
</evidence>
<dbReference type="NCBIfam" id="NF000355">
    <property type="entry name" value="ribo_prot_ABC_F"/>
    <property type="match status" value="1"/>
</dbReference>
<reference evidence="5 6" key="1">
    <citation type="submission" date="2016-04" db="EMBL/GenBank/DDBJ databases">
        <title>Complete genome sequence of Fictibacillus phosphorivorans G25-29, a strain toxic to nematodes.</title>
        <authorList>
            <person name="Zheng Z."/>
        </authorList>
    </citation>
    <scope>NUCLEOTIDE SEQUENCE [LARGE SCALE GENOMIC DNA]</scope>
    <source>
        <strain evidence="5 6">G25-29</strain>
    </source>
</reference>
<evidence type="ECO:0000256" key="1">
    <source>
        <dbReference type="ARBA" id="ARBA00022741"/>
    </source>
</evidence>
<feature type="domain" description="ABC transporter" evidence="4">
    <location>
        <begin position="333"/>
        <end position="537"/>
    </location>
</feature>
<dbReference type="RefSeq" id="WP_066394131.1">
    <property type="nucleotide sequence ID" value="NZ_CP015378.1"/>
</dbReference>
<dbReference type="PROSITE" id="PS00211">
    <property type="entry name" value="ABC_TRANSPORTER_1"/>
    <property type="match status" value="2"/>
</dbReference>
<gene>
    <name evidence="5" type="ORF">ABE65_009720</name>
</gene>
<dbReference type="GO" id="GO:0016887">
    <property type="term" value="F:ATP hydrolysis activity"/>
    <property type="evidence" value="ECO:0007669"/>
    <property type="project" value="InterPro"/>
</dbReference>
<keyword evidence="3" id="KW-0175">Coiled coil</keyword>
<dbReference type="EMBL" id="CP015378">
    <property type="protein sequence ID" value="ANC77064.1"/>
    <property type="molecule type" value="Genomic_DNA"/>
</dbReference>
<dbReference type="KEGG" id="fpn:ABE65_009720"/>
<dbReference type="InterPro" id="IPR017871">
    <property type="entry name" value="ABC_transporter-like_CS"/>
</dbReference>
<dbReference type="Proteomes" id="UP000076623">
    <property type="component" value="Chromosome"/>
</dbReference>
<dbReference type="InterPro" id="IPR003593">
    <property type="entry name" value="AAA+_ATPase"/>
</dbReference>
<keyword evidence="2 5" id="KW-0067">ATP-binding</keyword>
<dbReference type="Pfam" id="PF00005">
    <property type="entry name" value="ABC_tran"/>
    <property type="match status" value="2"/>
</dbReference>
<feature type="coiled-coil region" evidence="3">
    <location>
        <begin position="248"/>
        <end position="282"/>
    </location>
</feature>
<dbReference type="STRING" id="1221500.ABE65_009720"/>
<dbReference type="CDD" id="cd03221">
    <property type="entry name" value="ABCF_EF-3"/>
    <property type="match status" value="2"/>
</dbReference>
<sequence>MIICTVHQLKKMYGGNEILKNISFEIHEQDRVGIVGQNGSGKTTLFKLVSGVDHPDSGSIAIRKDAEIGYLEQLPEHSENMSVYDVVSATFQEIKKIESEIQKVNTLLSDPEQSQRLEKNLNRLYRLQEEFEELDGYAIESKINGVLAGLGLTQLSHQPFMQLSGGEQTKVGLACLLLKEPELLLLDEPTNHLDIETMNWLESYLQKYKGSVIIISHDRYFLDKVTSKTIDIEDGECTLYHQSYSGFLKEKENNLLLEFEKYEEQQKKIKKIKESIKQLRDWGARSGNEKFFKRARNMEKALHRIQSMKRPKLERKKAAFEFSVNKRSGQDVAVIKRLSKSIEGRSILSNLELQIRYGEKLALVGKNGSGKSTFLQTLQTLDHNSGTINLGPSVSIGYLSQKGLTAESTQTVLDIFRENVPMEEGEARHHLAKFLFYGASVYKKGNELSGGERTRLRLAQLVYEGFNFLILDEPTNHLDIDSREALELALEEFDGTILSVSHDRYFMNKLFERTIWLEEGSLESYNGNFDYALEKRLSN</sequence>
<proteinExistence type="predicted"/>
<keyword evidence="6" id="KW-1185">Reference proteome</keyword>
<dbReference type="PANTHER" id="PTHR42855">
    <property type="entry name" value="ABC TRANSPORTER ATP-BINDING SUBUNIT"/>
    <property type="match status" value="1"/>
</dbReference>
<protein>
    <submittedName>
        <fullName evidence="5">ABC transporter ATP-binding protein</fullName>
    </submittedName>
</protein>
<dbReference type="GO" id="GO:0005524">
    <property type="term" value="F:ATP binding"/>
    <property type="evidence" value="ECO:0007669"/>
    <property type="project" value="UniProtKB-KW"/>
</dbReference>
<name>A0A160ILU5_9BACL</name>
<evidence type="ECO:0000313" key="5">
    <source>
        <dbReference type="EMBL" id="ANC77064.1"/>
    </source>
</evidence>
<dbReference type="InterPro" id="IPR027417">
    <property type="entry name" value="P-loop_NTPase"/>
</dbReference>
<feature type="domain" description="ABC transporter" evidence="4">
    <location>
        <begin position="4"/>
        <end position="259"/>
    </location>
</feature>
<evidence type="ECO:0000259" key="4">
    <source>
        <dbReference type="PROSITE" id="PS50893"/>
    </source>
</evidence>
<dbReference type="Gene3D" id="3.40.50.300">
    <property type="entry name" value="P-loop containing nucleotide triphosphate hydrolases"/>
    <property type="match status" value="2"/>
</dbReference>
<evidence type="ECO:0000256" key="3">
    <source>
        <dbReference type="SAM" id="Coils"/>
    </source>
</evidence>
<dbReference type="AlphaFoldDB" id="A0A160ILU5"/>
<dbReference type="InterPro" id="IPR051309">
    <property type="entry name" value="ABCF_ATPase"/>
</dbReference>